<feature type="region of interest" description="Disordered" evidence="1">
    <location>
        <begin position="234"/>
        <end position="262"/>
    </location>
</feature>
<protein>
    <submittedName>
        <fullName evidence="2">Uncharacterized protein</fullName>
    </submittedName>
</protein>
<dbReference type="PROSITE" id="PS51257">
    <property type="entry name" value="PROKAR_LIPOPROTEIN"/>
    <property type="match status" value="1"/>
</dbReference>
<dbReference type="RefSeq" id="WP_254156940.1">
    <property type="nucleotide sequence ID" value="NZ_CP100355.1"/>
</dbReference>
<organism evidence="2 3">
    <name type="scientific">Natronosalvus rutilus</name>
    <dbReference type="NCBI Taxonomy" id="2953753"/>
    <lineage>
        <taxon>Archaea</taxon>
        <taxon>Methanobacteriati</taxon>
        <taxon>Methanobacteriota</taxon>
        <taxon>Stenosarchaea group</taxon>
        <taxon>Halobacteria</taxon>
        <taxon>Halobacteriales</taxon>
        <taxon>Natrialbaceae</taxon>
        <taxon>Natronosalvus</taxon>
    </lineage>
</organism>
<feature type="region of interest" description="Disordered" evidence="1">
    <location>
        <begin position="24"/>
        <end position="82"/>
    </location>
</feature>
<name>A0A9E7SSR7_9EURY</name>
<evidence type="ECO:0000313" key="2">
    <source>
        <dbReference type="EMBL" id="UTF52869.1"/>
    </source>
</evidence>
<sequence>MNDAGRRRLLQSLALGGFTTVAGCLTSDSRDSDGDANDEPSNITVDTDGVDDGSESDDESEIDDQSNTNDEPEETYEARDEPLFRQWTPAVDAYDYAGAPGFLEIDIQATYDLADTASSVDRSQFEQGDEVYNALGISNEERDRFLNLDAGVVFCGSFDSSVVTEAIETAGYAGASSHGAYQIYDGVSIHDGDRELLEDSAVAIHPRCRVHSRPGRRERCGFVNVVGEVTPGNRRGARCHAARDSRRHRDAPGGVRGGRRSD</sequence>
<reference evidence="2" key="1">
    <citation type="submission" date="2022-06" db="EMBL/GenBank/DDBJ databases">
        <title>Diverse halophilic archaea isolated from saline environments.</title>
        <authorList>
            <person name="Cui H.-L."/>
        </authorList>
    </citation>
    <scope>NUCLEOTIDE SEQUENCE</scope>
    <source>
        <strain evidence="2">WLHS1</strain>
    </source>
</reference>
<evidence type="ECO:0000256" key="1">
    <source>
        <dbReference type="SAM" id="MobiDB-lite"/>
    </source>
</evidence>
<dbReference type="GeneID" id="73291164"/>
<dbReference type="KEGG" id="sawl:NGM29_13920"/>
<dbReference type="Proteomes" id="UP001056855">
    <property type="component" value="Chromosome"/>
</dbReference>
<evidence type="ECO:0000313" key="3">
    <source>
        <dbReference type="Proteomes" id="UP001056855"/>
    </source>
</evidence>
<dbReference type="AlphaFoldDB" id="A0A9E7SSR7"/>
<proteinExistence type="predicted"/>
<feature type="compositionally biased region" description="Basic residues" evidence="1">
    <location>
        <begin position="235"/>
        <end position="249"/>
    </location>
</feature>
<dbReference type="EMBL" id="CP100355">
    <property type="protein sequence ID" value="UTF52869.1"/>
    <property type="molecule type" value="Genomic_DNA"/>
</dbReference>
<accession>A0A9E7SSR7</accession>
<keyword evidence="3" id="KW-1185">Reference proteome</keyword>
<gene>
    <name evidence="2" type="ORF">NGM29_13920</name>
</gene>
<feature type="compositionally biased region" description="Acidic residues" evidence="1">
    <location>
        <begin position="48"/>
        <end position="75"/>
    </location>
</feature>